<keyword evidence="2 6" id="KW-0145">Chemotaxis</keyword>
<gene>
    <name evidence="6 11" type="primary">cheB</name>
    <name evidence="11" type="ORF">GTOL_10519</name>
</gene>
<comment type="caution">
    <text evidence="11">The sequence shown here is derived from an EMBL/GenBank/DDBJ whole genome shotgun (WGS) entry which is preliminary data.</text>
</comment>
<keyword evidence="12" id="KW-1185">Reference proteome</keyword>
<evidence type="ECO:0000256" key="2">
    <source>
        <dbReference type="ARBA" id="ARBA00022500"/>
    </source>
</evidence>
<dbReference type="SUPFAM" id="SSF52172">
    <property type="entry name" value="CheY-like"/>
    <property type="match status" value="1"/>
</dbReference>
<comment type="function">
    <text evidence="6">Involved in chemotaxis. Part of a chemotaxis signal transduction system that modulates chemotaxis in response to various stimuli. Catalyzes the demethylation of specific methylglutamate residues introduced into the chemoreceptors (methyl-accepting chemotaxis proteins or MCP) by CheR. Also mediates the irreversible deamidation of specific glutamine residues to glutamic acid.</text>
</comment>
<comment type="domain">
    <text evidence="6">Contains a C-terminal catalytic domain, and an N-terminal region which modulates catalytic activity.</text>
</comment>
<evidence type="ECO:0000256" key="4">
    <source>
        <dbReference type="ARBA" id="ARBA00022801"/>
    </source>
</evidence>
<evidence type="ECO:0000256" key="3">
    <source>
        <dbReference type="ARBA" id="ARBA00022553"/>
    </source>
</evidence>
<dbReference type="Pfam" id="PF00072">
    <property type="entry name" value="Response_reg"/>
    <property type="match status" value="1"/>
</dbReference>
<dbReference type="HAMAP" id="MF_00099">
    <property type="entry name" value="CheB_chemtxs"/>
    <property type="match status" value="1"/>
</dbReference>
<feature type="modified residue" description="4-aspartylphosphate" evidence="6 8">
    <location>
        <position position="55"/>
    </location>
</feature>
<comment type="catalytic activity">
    <reaction evidence="6">
        <text>L-glutaminyl-[protein] + H2O = L-glutamyl-[protein] + NH4(+)</text>
        <dbReference type="Rhea" id="RHEA:16441"/>
        <dbReference type="Rhea" id="RHEA-COMP:10207"/>
        <dbReference type="Rhea" id="RHEA-COMP:10208"/>
        <dbReference type="ChEBI" id="CHEBI:15377"/>
        <dbReference type="ChEBI" id="CHEBI:28938"/>
        <dbReference type="ChEBI" id="CHEBI:29973"/>
        <dbReference type="ChEBI" id="CHEBI:30011"/>
        <dbReference type="EC" id="3.5.1.44"/>
    </reaction>
</comment>
<evidence type="ECO:0000313" key="11">
    <source>
        <dbReference type="EMBL" id="CAG4882637.1"/>
    </source>
</evidence>
<feature type="active site" evidence="6 7">
    <location>
        <position position="294"/>
    </location>
</feature>
<dbReference type="EC" id="3.5.1.44" evidence="6"/>
<evidence type="ECO:0000256" key="8">
    <source>
        <dbReference type="PROSITE-ProRule" id="PRU00169"/>
    </source>
</evidence>
<evidence type="ECO:0000256" key="7">
    <source>
        <dbReference type="PROSITE-ProRule" id="PRU00050"/>
    </source>
</evidence>
<dbReference type="GO" id="GO:0008984">
    <property type="term" value="F:protein-glutamate methylesterase activity"/>
    <property type="evidence" value="ECO:0007669"/>
    <property type="project" value="UniProtKB-UniRule"/>
</dbReference>
<keyword evidence="4 6" id="KW-0378">Hydrolase</keyword>
<comment type="similarity">
    <text evidence="6">Belongs to the CheB family.</text>
</comment>
<evidence type="ECO:0000256" key="5">
    <source>
        <dbReference type="ARBA" id="ARBA00048267"/>
    </source>
</evidence>
<dbReference type="RefSeq" id="WP_220634693.1">
    <property type="nucleotide sequence ID" value="NZ_CAJQUM010000001.1"/>
</dbReference>
<dbReference type="InterPro" id="IPR000673">
    <property type="entry name" value="Sig_transdc_resp-reg_Me-estase"/>
</dbReference>
<dbReference type="Proteomes" id="UP000742786">
    <property type="component" value="Unassembled WGS sequence"/>
</dbReference>
<comment type="catalytic activity">
    <reaction evidence="5 6">
        <text>[protein]-L-glutamate 5-O-methyl ester + H2O = L-glutamyl-[protein] + methanol + H(+)</text>
        <dbReference type="Rhea" id="RHEA:23236"/>
        <dbReference type="Rhea" id="RHEA-COMP:10208"/>
        <dbReference type="Rhea" id="RHEA-COMP:10311"/>
        <dbReference type="ChEBI" id="CHEBI:15377"/>
        <dbReference type="ChEBI" id="CHEBI:15378"/>
        <dbReference type="ChEBI" id="CHEBI:17790"/>
        <dbReference type="ChEBI" id="CHEBI:29973"/>
        <dbReference type="ChEBI" id="CHEBI:82795"/>
        <dbReference type="EC" id="3.1.1.61"/>
    </reaction>
</comment>
<dbReference type="NCBIfam" id="NF001965">
    <property type="entry name" value="PRK00742.1"/>
    <property type="match status" value="1"/>
</dbReference>
<dbReference type="NCBIfam" id="NF009206">
    <property type="entry name" value="PRK12555.1"/>
    <property type="match status" value="1"/>
</dbReference>
<comment type="PTM">
    <text evidence="6">Phosphorylated by CheA. Phosphorylation of the N-terminal regulatory domain activates the methylesterase activity.</text>
</comment>
<name>A0A916NGV3_9PROT</name>
<dbReference type="Gene3D" id="3.40.50.2300">
    <property type="match status" value="1"/>
</dbReference>
<dbReference type="SMART" id="SM00448">
    <property type="entry name" value="REC"/>
    <property type="match status" value="1"/>
</dbReference>
<evidence type="ECO:0000259" key="10">
    <source>
        <dbReference type="PROSITE" id="PS50122"/>
    </source>
</evidence>
<feature type="active site" evidence="6 7">
    <location>
        <position position="171"/>
    </location>
</feature>
<dbReference type="SUPFAM" id="SSF52738">
    <property type="entry name" value="Methylesterase CheB, C-terminal domain"/>
    <property type="match status" value="1"/>
</dbReference>
<dbReference type="PROSITE" id="PS50122">
    <property type="entry name" value="CHEB"/>
    <property type="match status" value="1"/>
</dbReference>
<feature type="domain" description="Response regulatory" evidence="9">
    <location>
        <begin position="4"/>
        <end position="121"/>
    </location>
</feature>
<feature type="active site" evidence="6 7">
    <location>
        <position position="197"/>
    </location>
</feature>
<protein>
    <recommendedName>
        <fullName evidence="6">Protein-glutamate methylesterase/protein-glutamine glutaminase</fullName>
        <ecNumber evidence="6">3.1.1.61</ecNumber>
        <ecNumber evidence="6">3.5.1.44</ecNumber>
    </recommendedName>
</protein>
<organism evidence="11 12">
    <name type="scientific">Georgfuchsia toluolica</name>
    <dbReference type="NCBI Taxonomy" id="424218"/>
    <lineage>
        <taxon>Bacteria</taxon>
        <taxon>Pseudomonadati</taxon>
        <taxon>Pseudomonadota</taxon>
        <taxon>Betaproteobacteria</taxon>
        <taxon>Nitrosomonadales</taxon>
        <taxon>Sterolibacteriaceae</taxon>
        <taxon>Georgfuchsia</taxon>
    </lineage>
</organism>
<dbReference type="GO" id="GO:0005737">
    <property type="term" value="C:cytoplasm"/>
    <property type="evidence" value="ECO:0007669"/>
    <property type="project" value="UniProtKB-SubCell"/>
</dbReference>
<sequence>MTIRVLIIDDSPLVRGVLQTIINEQSDMQVVGAAPDAIVARDMVRLLNPDVITLDIEMPKVDGLSFLRQLMEEAPRPVLMVSSHTEIGSDITFRALEIGAVDFVTKPKMNSQDGQNYGEMIAQKIRAAACARVNVRAPNRVPDAVAKPPESSESRKELAVDTPHVVVMGASTGGTEAIRVILEMMPTSCPPILIVQHIPENFTQPFAERLDRFCEIVVKQAENGEPLLPGHAYIAPGDIHLMMRSTGPHRYCAALVQARPVNLHRPSIDALFSSAAKSIGSGSIGVILSGMGKDGPAGLLKMKNSGARTIVQDEQTSVVFGMAQDAIALDAVDEILPLEKIGKRLLDIAEAPVDKAV</sequence>
<evidence type="ECO:0000256" key="6">
    <source>
        <dbReference type="HAMAP-Rule" id="MF_00099"/>
    </source>
</evidence>
<dbReference type="InterPro" id="IPR001789">
    <property type="entry name" value="Sig_transdc_resp-reg_receiver"/>
</dbReference>
<evidence type="ECO:0000259" key="9">
    <source>
        <dbReference type="PROSITE" id="PS50110"/>
    </source>
</evidence>
<dbReference type="EC" id="3.1.1.61" evidence="6"/>
<dbReference type="Pfam" id="PF01339">
    <property type="entry name" value="CheB_methylest"/>
    <property type="match status" value="1"/>
</dbReference>
<dbReference type="GO" id="GO:0006935">
    <property type="term" value="P:chemotaxis"/>
    <property type="evidence" value="ECO:0007669"/>
    <property type="project" value="UniProtKB-UniRule"/>
</dbReference>
<keyword evidence="3 6" id="KW-0597">Phosphoprotein</keyword>
<dbReference type="GO" id="GO:0000156">
    <property type="term" value="F:phosphorelay response regulator activity"/>
    <property type="evidence" value="ECO:0007669"/>
    <property type="project" value="InterPro"/>
</dbReference>
<dbReference type="GO" id="GO:0050568">
    <property type="term" value="F:protein-glutamine glutaminase activity"/>
    <property type="evidence" value="ECO:0007669"/>
    <property type="project" value="UniProtKB-UniRule"/>
</dbReference>
<proteinExistence type="inferred from homology"/>
<dbReference type="Gene3D" id="3.40.50.180">
    <property type="entry name" value="Methylesterase CheB, C-terminal domain"/>
    <property type="match status" value="1"/>
</dbReference>
<dbReference type="InterPro" id="IPR011006">
    <property type="entry name" value="CheY-like_superfamily"/>
</dbReference>
<dbReference type="InterPro" id="IPR035909">
    <property type="entry name" value="CheB_C"/>
</dbReference>
<dbReference type="PIRSF" id="PIRSF000876">
    <property type="entry name" value="RR_chemtxs_CheB"/>
    <property type="match status" value="1"/>
</dbReference>
<reference evidence="11" key="1">
    <citation type="submission" date="2021-04" db="EMBL/GenBank/DDBJ databases">
        <authorList>
            <person name="Hornung B."/>
        </authorList>
    </citation>
    <scope>NUCLEOTIDE SEQUENCE</scope>
    <source>
        <strain evidence="11">G5G6</strain>
    </source>
</reference>
<comment type="subcellular location">
    <subcellularLocation>
        <location evidence="6">Cytoplasm</location>
    </subcellularLocation>
</comment>
<feature type="domain" description="CheB-type methylesterase" evidence="10">
    <location>
        <begin position="159"/>
        <end position="352"/>
    </location>
</feature>
<accession>A0A916NGV3</accession>
<dbReference type="EMBL" id="CAJQUM010000001">
    <property type="protein sequence ID" value="CAG4882637.1"/>
    <property type="molecule type" value="Genomic_DNA"/>
</dbReference>
<dbReference type="CDD" id="cd16432">
    <property type="entry name" value="CheB_Rec"/>
    <property type="match status" value="1"/>
</dbReference>
<evidence type="ECO:0000313" key="12">
    <source>
        <dbReference type="Proteomes" id="UP000742786"/>
    </source>
</evidence>
<dbReference type="CDD" id="cd17541">
    <property type="entry name" value="REC_CheB-like"/>
    <property type="match status" value="1"/>
</dbReference>
<keyword evidence="1 6" id="KW-0963">Cytoplasm</keyword>
<evidence type="ECO:0000256" key="1">
    <source>
        <dbReference type="ARBA" id="ARBA00022490"/>
    </source>
</evidence>
<dbReference type="PANTHER" id="PTHR42872:SF6">
    <property type="entry name" value="PROTEIN-GLUTAMATE METHYLESTERASE_PROTEIN-GLUTAMINE GLUTAMINASE"/>
    <property type="match status" value="1"/>
</dbReference>
<dbReference type="InterPro" id="IPR008248">
    <property type="entry name" value="CheB-like"/>
</dbReference>
<dbReference type="AlphaFoldDB" id="A0A916NGV3"/>
<dbReference type="PROSITE" id="PS50110">
    <property type="entry name" value="RESPONSE_REGULATORY"/>
    <property type="match status" value="1"/>
</dbReference>
<dbReference type="PANTHER" id="PTHR42872">
    <property type="entry name" value="PROTEIN-GLUTAMATE METHYLESTERASE/PROTEIN-GLUTAMINE GLUTAMINASE"/>
    <property type="match status" value="1"/>
</dbReference>